<name>A0A918FA62_9DEIO</name>
<reference evidence="3" key="2">
    <citation type="submission" date="2020-09" db="EMBL/GenBank/DDBJ databases">
        <authorList>
            <person name="Sun Q."/>
            <person name="Ohkuma M."/>
        </authorList>
    </citation>
    <scope>NUCLEOTIDE SEQUENCE</scope>
    <source>
        <strain evidence="3">JCM 31311</strain>
    </source>
</reference>
<dbReference type="GO" id="GO:0003677">
    <property type="term" value="F:DNA binding"/>
    <property type="evidence" value="ECO:0007669"/>
    <property type="project" value="InterPro"/>
</dbReference>
<gene>
    <name evidence="3" type="ORF">GCM10008957_39610</name>
</gene>
<dbReference type="Proteomes" id="UP000603865">
    <property type="component" value="Unassembled WGS sequence"/>
</dbReference>
<comment type="caution">
    <text evidence="3">The sequence shown here is derived from an EMBL/GenBank/DDBJ whole genome shotgun (WGS) entry which is preliminary data.</text>
</comment>
<keyword evidence="4" id="KW-1185">Reference proteome</keyword>
<evidence type="ECO:0000313" key="3">
    <source>
        <dbReference type="EMBL" id="GGR23893.1"/>
    </source>
</evidence>
<dbReference type="Pfam" id="PF01609">
    <property type="entry name" value="DDE_Tnp_1"/>
    <property type="match status" value="1"/>
</dbReference>
<dbReference type="EMBL" id="BMQL01000032">
    <property type="protein sequence ID" value="GGR23893.1"/>
    <property type="molecule type" value="Genomic_DNA"/>
</dbReference>
<sequence length="125" mass="14012">MPHDLLPWETASLDHRLWRLQGFWEVLHTTLRKQVRVQAGRESTPSAGIMDSQSARTSEAGGPRGFDGGEKINGRKRHILVDTLILVLGVKVHEASLQDRAGAVLLFDKVRNTFPRLQHIWAEAG</sequence>
<feature type="region of interest" description="Disordered" evidence="1">
    <location>
        <begin position="38"/>
        <end position="72"/>
    </location>
</feature>
<feature type="compositionally biased region" description="Polar residues" evidence="1">
    <location>
        <begin position="41"/>
        <end position="57"/>
    </location>
</feature>
<protein>
    <recommendedName>
        <fullName evidence="2">Transposase IS4-like domain-containing protein</fullName>
    </recommendedName>
</protein>
<accession>A0A918FA62</accession>
<dbReference type="PANTHER" id="PTHR30007">
    <property type="entry name" value="PHP DOMAIN PROTEIN"/>
    <property type="match status" value="1"/>
</dbReference>
<dbReference type="GO" id="GO:0004803">
    <property type="term" value="F:transposase activity"/>
    <property type="evidence" value="ECO:0007669"/>
    <property type="project" value="InterPro"/>
</dbReference>
<evidence type="ECO:0000256" key="1">
    <source>
        <dbReference type="SAM" id="MobiDB-lite"/>
    </source>
</evidence>
<evidence type="ECO:0000313" key="4">
    <source>
        <dbReference type="Proteomes" id="UP000603865"/>
    </source>
</evidence>
<dbReference type="AlphaFoldDB" id="A0A918FA62"/>
<evidence type="ECO:0000259" key="2">
    <source>
        <dbReference type="Pfam" id="PF01609"/>
    </source>
</evidence>
<organism evidence="3 4">
    <name type="scientific">Deinococcus ruber</name>
    <dbReference type="NCBI Taxonomy" id="1848197"/>
    <lineage>
        <taxon>Bacteria</taxon>
        <taxon>Thermotogati</taxon>
        <taxon>Deinococcota</taxon>
        <taxon>Deinococci</taxon>
        <taxon>Deinococcales</taxon>
        <taxon>Deinococcaceae</taxon>
        <taxon>Deinococcus</taxon>
    </lineage>
</organism>
<dbReference type="GO" id="GO:0006313">
    <property type="term" value="P:DNA transposition"/>
    <property type="evidence" value="ECO:0007669"/>
    <property type="project" value="InterPro"/>
</dbReference>
<dbReference type="PANTHER" id="PTHR30007:SF0">
    <property type="entry name" value="TRANSPOSASE"/>
    <property type="match status" value="1"/>
</dbReference>
<feature type="domain" description="Transposase IS4-like" evidence="2">
    <location>
        <begin position="43"/>
        <end position="125"/>
    </location>
</feature>
<reference evidence="3" key="1">
    <citation type="journal article" date="2014" name="Int. J. Syst. Evol. Microbiol.">
        <title>Complete genome sequence of Corynebacterium casei LMG S-19264T (=DSM 44701T), isolated from a smear-ripened cheese.</title>
        <authorList>
            <consortium name="US DOE Joint Genome Institute (JGI-PGF)"/>
            <person name="Walter F."/>
            <person name="Albersmeier A."/>
            <person name="Kalinowski J."/>
            <person name="Ruckert C."/>
        </authorList>
    </citation>
    <scope>NUCLEOTIDE SEQUENCE</scope>
    <source>
        <strain evidence="3">JCM 31311</strain>
    </source>
</reference>
<proteinExistence type="predicted"/>
<dbReference type="InterPro" id="IPR002559">
    <property type="entry name" value="Transposase_11"/>
</dbReference>